<evidence type="ECO:0000256" key="4">
    <source>
        <dbReference type="ARBA" id="ARBA00022490"/>
    </source>
</evidence>
<comment type="similarity">
    <text evidence="2">Belongs to the TsaE family.</text>
</comment>
<proteinExistence type="inferred from homology"/>
<keyword evidence="6" id="KW-0479">Metal-binding</keyword>
<keyword evidence="8" id="KW-0067">ATP-binding</keyword>
<dbReference type="SUPFAM" id="SSF52540">
    <property type="entry name" value="P-loop containing nucleoside triphosphate hydrolases"/>
    <property type="match status" value="1"/>
</dbReference>
<protein>
    <recommendedName>
        <fullName evidence="3">tRNA threonylcarbamoyladenosine biosynthesis protein TsaE</fullName>
    </recommendedName>
    <alternativeName>
        <fullName evidence="10">t(6)A37 threonylcarbamoyladenosine biosynthesis protein TsaE</fullName>
    </alternativeName>
</protein>
<sequence length="139" mass="16518">MVISSLDELDKGVQQLLQYLGDKRILAFRGEIGAGKTTFIQSFCHHFGVREQVTSPTFSLVNEYSYRDERGRIQYIYHMDLYRLKRMEEALDFGIEEYLYDDHYCLIEWPEIVEEILPEDTVWINLQIVNDSTRKMLIL</sequence>
<dbReference type="InterPro" id="IPR003442">
    <property type="entry name" value="T6A_TsaE"/>
</dbReference>
<comment type="caution">
    <text evidence="11">The sequence shown here is derived from an EMBL/GenBank/DDBJ whole genome shotgun (WGS) entry which is preliminary data.</text>
</comment>
<comment type="subcellular location">
    <subcellularLocation>
        <location evidence="1">Cytoplasm</location>
    </subcellularLocation>
</comment>
<dbReference type="GO" id="GO:0005524">
    <property type="term" value="F:ATP binding"/>
    <property type="evidence" value="ECO:0007669"/>
    <property type="project" value="UniProtKB-KW"/>
</dbReference>
<dbReference type="EMBL" id="PDUD01000010">
    <property type="protein sequence ID" value="PHN07454.1"/>
    <property type="molecule type" value="Genomic_DNA"/>
</dbReference>
<dbReference type="PANTHER" id="PTHR33540:SF2">
    <property type="entry name" value="TRNA THREONYLCARBAMOYLADENOSINE BIOSYNTHESIS PROTEIN TSAE"/>
    <property type="match status" value="1"/>
</dbReference>
<keyword evidence="9" id="KW-0460">Magnesium</keyword>
<evidence type="ECO:0000256" key="1">
    <source>
        <dbReference type="ARBA" id="ARBA00004496"/>
    </source>
</evidence>
<dbReference type="OrthoDB" id="9815896at2"/>
<evidence type="ECO:0000256" key="6">
    <source>
        <dbReference type="ARBA" id="ARBA00022723"/>
    </source>
</evidence>
<evidence type="ECO:0000256" key="3">
    <source>
        <dbReference type="ARBA" id="ARBA00019010"/>
    </source>
</evidence>
<keyword evidence="12" id="KW-1185">Reference proteome</keyword>
<dbReference type="GO" id="GO:0016740">
    <property type="term" value="F:transferase activity"/>
    <property type="evidence" value="ECO:0007669"/>
    <property type="project" value="UniProtKB-KW"/>
</dbReference>
<reference evidence="11 12" key="1">
    <citation type="submission" date="2017-10" db="EMBL/GenBank/DDBJ databases">
        <title>The draft genome sequence of Lewinella nigricans NBRC 102662.</title>
        <authorList>
            <person name="Wang K."/>
        </authorList>
    </citation>
    <scope>NUCLEOTIDE SEQUENCE [LARGE SCALE GENOMIC DNA]</scope>
    <source>
        <strain evidence="11 12">NBRC 102662</strain>
    </source>
</reference>
<dbReference type="Proteomes" id="UP000223913">
    <property type="component" value="Unassembled WGS sequence"/>
</dbReference>
<evidence type="ECO:0000256" key="5">
    <source>
        <dbReference type="ARBA" id="ARBA00022694"/>
    </source>
</evidence>
<keyword evidence="7" id="KW-0547">Nucleotide-binding</keyword>
<evidence type="ECO:0000256" key="2">
    <source>
        <dbReference type="ARBA" id="ARBA00007599"/>
    </source>
</evidence>
<evidence type="ECO:0000256" key="10">
    <source>
        <dbReference type="ARBA" id="ARBA00032441"/>
    </source>
</evidence>
<evidence type="ECO:0000256" key="9">
    <source>
        <dbReference type="ARBA" id="ARBA00022842"/>
    </source>
</evidence>
<evidence type="ECO:0000256" key="8">
    <source>
        <dbReference type="ARBA" id="ARBA00022840"/>
    </source>
</evidence>
<evidence type="ECO:0000256" key="7">
    <source>
        <dbReference type="ARBA" id="ARBA00022741"/>
    </source>
</evidence>
<gene>
    <name evidence="11" type="ORF">CRP01_07330</name>
</gene>
<evidence type="ECO:0000313" key="12">
    <source>
        <dbReference type="Proteomes" id="UP000223913"/>
    </source>
</evidence>
<name>A0A2D0NG24_FLAN2</name>
<keyword evidence="4" id="KW-0963">Cytoplasm</keyword>
<dbReference type="AlphaFoldDB" id="A0A2D0NG24"/>
<dbReference type="GO" id="GO:0005737">
    <property type="term" value="C:cytoplasm"/>
    <property type="evidence" value="ECO:0007669"/>
    <property type="project" value="UniProtKB-SubCell"/>
</dbReference>
<dbReference type="GO" id="GO:0002949">
    <property type="term" value="P:tRNA threonylcarbamoyladenosine modification"/>
    <property type="evidence" value="ECO:0007669"/>
    <property type="project" value="InterPro"/>
</dbReference>
<dbReference type="PANTHER" id="PTHR33540">
    <property type="entry name" value="TRNA THREONYLCARBAMOYLADENOSINE BIOSYNTHESIS PROTEIN TSAE"/>
    <property type="match status" value="1"/>
</dbReference>
<keyword evidence="5" id="KW-0819">tRNA processing</keyword>
<evidence type="ECO:0000313" key="11">
    <source>
        <dbReference type="EMBL" id="PHN07454.1"/>
    </source>
</evidence>
<dbReference type="InterPro" id="IPR027417">
    <property type="entry name" value="P-loop_NTPase"/>
</dbReference>
<dbReference type="Pfam" id="PF02367">
    <property type="entry name" value="TsaE"/>
    <property type="match status" value="1"/>
</dbReference>
<dbReference type="Gene3D" id="3.40.50.300">
    <property type="entry name" value="P-loop containing nucleotide triphosphate hydrolases"/>
    <property type="match status" value="1"/>
</dbReference>
<organism evidence="11 12">
    <name type="scientific">Flavilitoribacter nigricans (strain ATCC 23147 / DSM 23189 / NBRC 102662 / NCIMB 1420 / SS-2)</name>
    <name type="common">Lewinella nigricans</name>
    <dbReference type="NCBI Taxonomy" id="1122177"/>
    <lineage>
        <taxon>Bacteria</taxon>
        <taxon>Pseudomonadati</taxon>
        <taxon>Bacteroidota</taxon>
        <taxon>Saprospiria</taxon>
        <taxon>Saprospirales</taxon>
        <taxon>Lewinellaceae</taxon>
        <taxon>Flavilitoribacter</taxon>
    </lineage>
</organism>
<keyword evidence="11" id="KW-0808">Transferase</keyword>
<dbReference type="GO" id="GO:0046872">
    <property type="term" value="F:metal ion binding"/>
    <property type="evidence" value="ECO:0007669"/>
    <property type="project" value="UniProtKB-KW"/>
</dbReference>
<dbReference type="NCBIfam" id="TIGR00150">
    <property type="entry name" value="T6A_YjeE"/>
    <property type="match status" value="1"/>
</dbReference>
<accession>A0A2D0NG24</accession>